<evidence type="ECO:0000256" key="13">
    <source>
        <dbReference type="PROSITE-ProRule" id="PRU10141"/>
    </source>
</evidence>
<dbReference type="GO" id="GO:0004674">
    <property type="term" value="F:protein serine/threonine kinase activity"/>
    <property type="evidence" value="ECO:0007669"/>
    <property type="project" value="UniProtKB-KW"/>
</dbReference>
<dbReference type="EMBL" id="CCKQ01008323">
    <property type="protein sequence ID" value="CDW79765.1"/>
    <property type="molecule type" value="Genomic_DNA"/>
</dbReference>
<evidence type="ECO:0000256" key="6">
    <source>
        <dbReference type="ARBA" id="ARBA00022723"/>
    </source>
</evidence>
<comment type="catalytic activity">
    <reaction evidence="12">
        <text>L-seryl-[protein] + ATP = O-phospho-L-seryl-[protein] + ADP + H(+)</text>
        <dbReference type="Rhea" id="RHEA:17989"/>
        <dbReference type="Rhea" id="RHEA-COMP:9863"/>
        <dbReference type="Rhea" id="RHEA-COMP:11604"/>
        <dbReference type="ChEBI" id="CHEBI:15378"/>
        <dbReference type="ChEBI" id="CHEBI:29999"/>
        <dbReference type="ChEBI" id="CHEBI:30616"/>
        <dbReference type="ChEBI" id="CHEBI:83421"/>
        <dbReference type="ChEBI" id="CHEBI:456216"/>
        <dbReference type="EC" id="2.7.11.1"/>
    </reaction>
</comment>
<dbReference type="GO" id="GO:0005524">
    <property type="term" value="F:ATP binding"/>
    <property type="evidence" value="ECO:0007669"/>
    <property type="project" value="UniProtKB-UniRule"/>
</dbReference>
<feature type="domain" description="Protein kinase" evidence="15">
    <location>
        <begin position="4"/>
        <end position="261"/>
    </location>
</feature>
<feature type="region of interest" description="Disordered" evidence="14">
    <location>
        <begin position="391"/>
        <end position="436"/>
    </location>
</feature>
<dbReference type="InParanoid" id="A0A078ABU0"/>
<evidence type="ECO:0000256" key="2">
    <source>
        <dbReference type="ARBA" id="ARBA00010886"/>
    </source>
</evidence>
<feature type="binding site" evidence="13">
    <location>
        <position position="33"/>
    </location>
    <ligand>
        <name>ATP</name>
        <dbReference type="ChEBI" id="CHEBI:30616"/>
    </ligand>
</feature>
<feature type="compositionally biased region" description="Polar residues" evidence="14">
    <location>
        <begin position="391"/>
        <end position="412"/>
    </location>
</feature>
<proteinExistence type="inferred from homology"/>
<evidence type="ECO:0000256" key="7">
    <source>
        <dbReference type="ARBA" id="ARBA00022741"/>
    </source>
</evidence>
<dbReference type="PANTHER" id="PTHR44899:SF3">
    <property type="entry name" value="SERINE_THREONINE-PROTEIN KINASE NEK1"/>
    <property type="match status" value="1"/>
</dbReference>
<comment type="similarity">
    <text evidence="2">Belongs to the protein kinase superfamily. NEK Ser/Thr protein kinase family. NIMA subfamily.</text>
</comment>
<evidence type="ECO:0000256" key="8">
    <source>
        <dbReference type="ARBA" id="ARBA00022777"/>
    </source>
</evidence>
<dbReference type="InterPro" id="IPR011009">
    <property type="entry name" value="Kinase-like_dom_sf"/>
</dbReference>
<accession>A0A078ABU0</accession>
<dbReference type="SUPFAM" id="SSF56112">
    <property type="entry name" value="Protein kinase-like (PK-like)"/>
    <property type="match status" value="1"/>
</dbReference>
<dbReference type="PROSITE" id="PS50011">
    <property type="entry name" value="PROTEIN_KINASE_DOM"/>
    <property type="match status" value="1"/>
</dbReference>
<dbReference type="PROSITE" id="PS00107">
    <property type="entry name" value="PROTEIN_KINASE_ATP"/>
    <property type="match status" value="1"/>
</dbReference>
<dbReference type="AlphaFoldDB" id="A0A078ABU0"/>
<dbReference type="OMA" id="YDEQPAN"/>
<evidence type="ECO:0000256" key="12">
    <source>
        <dbReference type="ARBA" id="ARBA00048679"/>
    </source>
</evidence>
<evidence type="ECO:0000256" key="4">
    <source>
        <dbReference type="ARBA" id="ARBA00022527"/>
    </source>
</evidence>
<keyword evidence="6" id="KW-0479">Metal-binding</keyword>
<evidence type="ECO:0000256" key="1">
    <source>
        <dbReference type="ARBA" id="ARBA00001946"/>
    </source>
</evidence>
<gene>
    <name evidence="16" type="primary">Contig14453.g15396</name>
    <name evidence="16" type="ORF">STYLEM_8757</name>
</gene>
<dbReference type="OrthoDB" id="248923at2759"/>
<dbReference type="InterPro" id="IPR051131">
    <property type="entry name" value="NEK_Ser/Thr_kinase_NIMA"/>
</dbReference>
<protein>
    <recommendedName>
        <fullName evidence="3">non-specific serine/threonine protein kinase</fullName>
        <ecNumber evidence="3">2.7.11.1</ecNumber>
    </recommendedName>
</protein>
<dbReference type="EC" id="2.7.11.1" evidence="3"/>
<sequence>MDKYRKLKVIGKGSFGYAVLVQSVVNRQTYVMKIIDVSKMDKKQREDAANEVHVLKAMKHPFIITYKESFMDKRCLCIVMDYADGGDLYTRINQQKKQGKVAYSEDQILDWFVQMALAIKHIHDRKILHRDLKTQNIFMTQNNTIKIGDFGIARVLQHTYDCAQTAIGTPYYLSPEICQEKPYNQKSDIWSLGCILYEMATLQHAFDSNSMKGLVLKILRGSYPPLPDHYSQDLKDLLADMLIKDPSKSPSMRKILEKDFLSQRIAKLLSKTLSIEDFSQSFINKNLAPHLNKENLEKEKGSGSLSDLSVVEDQQISNKQQQKVIQNTKEVLKKKKRMEILSGGNTNSQNDEFKDNIHSSYDVQADGREKIPAIRELSEQRQNQQRHQNYFKPMNNNVGSRQGTPNQSQNPVVKSVIRSSSQAATNSNQSQQQSIVQKYQEPTMPYQPAQKDQKVYNNYLNAKYDEQPANVSSQQRLHQENSEDEDDNFEEAKEVRLKSNFLLNLPGVTAKDSMGYRIEALRVYLENQLGDEQFIAAYKHLVVFALIIILILQNISQNDDSGQDELEGMLGKENMKFVTLIHQLIVCEDSYYANKK</sequence>
<evidence type="ECO:0000256" key="10">
    <source>
        <dbReference type="ARBA" id="ARBA00022842"/>
    </source>
</evidence>
<dbReference type="Pfam" id="PF00069">
    <property type="entry name" value="Pkinase"/>
    <property type="match status" value="1"/>
</dbReference>
<keyword evidence="4" id="KW-0723">Serine/threonine-protein kinase</keyword>
<evidence type="ECO:0000313" key="16">
    <source>
        <dbReference type="EMBL" id="CDW79765.1"/>
    </source>
</evidence>
<evidence type="ECO:0000256" key="11">
    <source>
        <dbReference type="ARBA" id="ARBA00047899"/>
    </source>
</evidence>
<evidence type="ECO:0000256" key="14">
    <source>
        <dbReference type="SAM" id="MobiDB-lite"/>
    </source>
</evidence>
<dbReference type="SMART" id="SM00220">
    <property type="entry name" value="S_TKc"/>
    <property type="match status" value="1"/>
</dbReference>
<evidence type="ECO:0000259" key="15">
    <source>
        <dbReference type="PROSITE" id="PS50011"/>
    </source>
</evidence>
<name>A0A078ABU0_STYLE</name>
<keyword evidence="5" id="KW-0808">Transferase</keyword>
<keyword evidence="7 13" id="KW-0547">Nucleotide-binding</keyword>
<dbReference type="Gene3D" id="3.30.200.20">
    <property type="entry name" value="Phosphorylase Kinase, domain 1"/>
    <property type="match status" value="1"/>
</dbReference>
<evidence type="ECO:0000313" key="17">
    <source>
        <dbReference type="Proteomes" id="UP000039865"/>
    </source>
</evidence>
<dbReference type="Proteomes" id="UP000039865">
    <property type="component" value="Unassembled WGS sequence"/>
</dbReference>
<dbReference type="PROSITE" id="PS00108">
    <property type="entry name" value="PROTEIN_KINASE_ST"/>
    <property type="match status" value="1"/>
</dbReference>
<reference evidence="16 17" key="1">
    <citation type="submission" date="2014-06" db="EMBL/GenBank/DDBJ databases">
        <authorList>
            <person name="Swart Estienne"/>
        </authorList>
    </citation>
    <scope>NUCLEOTIDE SEQUENCE [LARGE SCALE GENOMIC DNA]</scope>
    <source>
        <strain evidence="16 17">130c</strain>
    </source>
</reference>
<dbReference type="FunFam" id="3.30.200.20:FF:000097">
    <property type="entry name" value="Probable serine/threonine-protein kinase nek1"/>
    <property type="match status" value="1"/>
</dbReference>
<dbReference type="Gene3D" id="1.10.510.10">
    <property type="entry name" value="Transferase(Phosphotransferase) domain 1"/>
    <property type="match status" value="1"/>
</dbReference>
<keyword evidence="8 16" id="KW-0418">Kinase</keyword>
<keyword evidence="10" id="KW-0460">Magnesium</keyword>
<dbReference type="InterPro" id="IPR017441">
    <property type="entry name" value="Protein_kinase_ATP_BS"/>
</dbReference>
<dbReference type="FunFam" id="1.10.510.10:FF:000172">
    <property type="entry name" value="serine/threonine-protein kinase Nek1 isoform X1"/>
    <property type="match status" value="1"/>
</dbReference>
<organism evidence="16 17">
    <name type="scientific">Stylonychia lemnae</name>
    <name type="common">Ciliate</name>
    <dbReference type="NCBI Taxonomy" id="5949"/>
    <lineage>
        <taxon>Eukaryota</taxon>
        <taxon>Sar</taxon>
        <taxon>Alveolata</taxon>
        <taxon>Ciliophora</taxon>
        <taxon>Intramacronucleata</taxon>
        <taxon>Spirotrichea</taxon>
        <taxon>Stichotrichia</taxon>
        <taxon>Sporadotrichida</taxon>
        <taxon>Oxytrichidae</taxon>
        <taxon>Stylonychinae</taxon>
        <taxon>Stylonychia</taxon>
    </lineage>
</organism>
<dbReference type="PANTHER" id="PTHR44899">
    <property type="entry name" value="CAMK FAMILY PROTEIN KINASE"/>
    <property type="match status" value="1"/>
</dbReference>
<feature type="compositionally biased region" description="Low complexity" evidence="14">
    <location>
        <begin position="419"/>
        <end position="434"/>
    </location>
</feature>
<comment type="catalytic activity">
    <reaction evidence="11">
        <text>L-threonyl-[protein] + ATP = O-phospho-L-threonyl-[protein] + ADP + H(+)</text>
        <dbReference type="Rhea" id="RHEA:46608"/>
        <dbReference type="Rhea" id="RHEA-COMP:11060"/>
        <dbReference type="Rhea" id="RHEA-COMP:11605"/>
        <dbReference type="ChEBI" id="CHEBI:15378"/>
        <dbReference type="ChEBI" id="CHEBI:30013"/>
        <dbReference type="ChEBI" id="CHEBI:30616"/>
        <dbReference type="ChEBI" id="CHEBI:61977"/>
        <dbReference type="ChEBI" id="CHEBI:456216"/>
        <dbReference type="EC" id="2.7.11.1"/>
    </reaction>
</comment>
<dbReference type="InterPro" id="IPR000719">
    <property type="entry name" value="Prot_kinase_dom"/>
</dbReference>
<dbReference type="GO" id="GO:0046872">
    <property type="term" value="F:metal ion binding"/>
    <property type="evidence" value="ECO:0007669"/>
    <property type="project" value="UniProtKB-KW"/>
</dbReference>
<keyword evidence="17" id="KW-1185">Reference proteome</keyword>
<dbReference type="InterPro" id="IPR008271">
    <property type="entry name" value="Ser/Thr_kinase_AS"/>
</dbReference>
<keyword evidence="9 13" id="KW-0067">ATP-binding</keyword>
<dbReference type="CDD" id="cd08215">
    <property type="entry name" value="STKc_Nek"/>
    <property type="match status" value="1"/>
</dbReference>
<evidence type="ECO:0000256" key="3">
    <source>
        <dbReference type="ARBA" id="ARBA00012513"/>
    </source>
</evidence>
<comment type="cofactor">
    <cofactor evidence="1">
        <name>Mg(2+)</name>
        <dbReference type="ChEBI" id="CHEBI:18420"/>
    </cofactor>
</comment>
<evidence type="ECO:0000256" key="5">
    <source>
        <dbReference type="ARBA" id="ARBA00022679"/>
    </source>
</evidence>
<evidence type="ECO:0000256" key="9">
    <source>
        <dbReference type="ARBA" id="ARBA00022840"/>
    </source>
</evidence>